<evidence type="ECO:0000256" key="1">
    <source>
        <dbReference type="SAM" id="MobiDB-lite"/>
    </source>
</evidence>
<feature type="compositionally biased region" description="Polar residues" evidence="1">
    <location>
        <begin position="168"/>
        <end position="178"/>
    </location>
</feature>
<evidence type="ECO:0000313" key="4">
    <source>
        <dbReference type="Proteomes" id="UP000325313"/>
    </source>
</evidence>
<name>A0A5B0RJS7_PUCGR</name>
<dbReference type="Pfam" id="PF20231">
    <property type="entry name" value="DUF6589"/>
    <property type="match status" value="1"/>
</dbReference>
<feature type="compositionally biased region" description="Polar residues" evidence="1">
    <location>
        <begin position="7"/>
        <end position="24"/>
    </location>
</feature>
<dbReference type="EMBL" id="VDEP01000173">
    <property type="protein sequence ID" value="KAA1126070.1"/>
    <property type="molecule type" value="Genomic_DNA"/>
</dbReference>
<dbReference type="InterPro" id="IPR046496">
    <property type="entry name" value="DUF6589"/>
</dbReference>
<accession>A0A5B0RJS7</accession>
<sequence length="868" mass="98155">MEIDDFQSLSPPKQPRSPQAAPSDTLPTKIVEFCDFLKSNYNLTPKKFVVAFLTADHDTLAFRRRYWGSSTGWPSTLDLIQTIKKQVTKTQKGQDFWREFIKGEAIQILDKEKPPTGNYPDGCFQSSQTVEPSFFDHDAACIREESMIKHHMPFLFDTLMGTLQSSDEMQTSTNTTVDPDTEPPSDPNGVDMDEQEMMEMDGTQYENKAIPCRIKKIAATICAQVAFAKNRRCNGLQLFNSVRFMAGNVSEAVNDYLHHIGLTSSRQTAVRALISSSARAGRGLRTSSSIKNNPIISPSICIDNLDIEQRVHTHGVGHRSMMFHGTWGYIHKPNPSLLASLDHSQLTLEAYNRALSEIPTLKIVPSMFLPTAEEDNHFELVMKSQISCVMRQYIATPINNKSAIPSNPPEIDLIDCSPPDIDMLKLMDASDNSADGVGQVLGSIIQQLGLTADEFCSRLQIMDGDLGTCQNINSLRALRSPSSYADHALLNITMQLGSSHTLWNISQNILTSHFGDPSKTNDLGTWQYWHALGIPSDKAASKKDFTLMMKSIEKAHEATIFYCLRVIMQTENEPVNGDVHRIATDEWNDIIDECYSQFLSPQARRNVSKAESPKLHSILIRLHDFATIVEANRAMKAGDIGRLMNMWKIWSIMSQALTGLVNYRSYLPRMVLLLTHILPPSLSKYIRHNLLISPIGRPNHFVAKDYYLECQNYMLKFLYNRSGVGTQISTLQDLFSLNMTMLRSMYLSLKKEKGTHLIHQSHKNIITVLSLENFLRMARNNNILDQFPLDSSTNIVPDCKDTLHLGLGRLQDEISRKDPKLNRFKMHFMWETNAGESDKSIELVQEDPRNIDFETAENEDRESSPFEM</sequence>
<protein>
    <recommendedName>
        <fullName evidence="2">DUF6589 domain-containing protein</fullName>
    </recommendedName>
</protein>
<comment type="caution">
    <text evidence="3">The sequence shown here is derived from an EMBL/GenBank/DDBJ whole genome shotgun (WGS) entry which is preliminary data.</text>
</comment>
<evidence type="ECO:0000313" key="3">
    <source>
        <dbReference type="EMBL" id="KAA1126070.1"/>
    </source>
</evidence>
<organism evidence="3 4">
    <name type="scientific">Puccinia graminis f. sp. tritici</name>
    <dbReference type="NCBI Taxonomy" id="56615"/>
    <lineage>
        <taxon>Eukaryota</taxon>
        <taxon>Fungi</taxon>
        <taxon>Dikarya</taxon>
        <taxon>Basidiomycota</taxon>
        <taxon>Pucciniomycotina</taxon>
        <taxon>Pucciniomycetes</taxon>
        <taxon>Pucciniales</taxon>
        <taxon>Pucciniaceae</taxon>
        <taxon>Puccinia</taxon>
    </lineage>
</organism>
<feature type="region of interest" description="Disordered" evidence="1">
    <location>
        <begin position="168"/>
        <end position="187"/>
    </location>
</feature>
<proteinExistence type="predicted"/>
<reference evidence="3 4" key="1">
    <citation type="submission" date="2019-05" db="EMBL/GenBank/DDBJ databases">
        <title>Emergence of the Ug99 lineage of the wheat stem rust pathogen through somatic hybridization.</title>
        <authorList>
            <person name="Li F."/>
            <person name="Upadhyaya N.M."/>
            <person name="Sperschneider J."/>
            <person name="Matny O."/>
            <person name="Nguyen-Phuc H."/>
            <person name="Mago R."/>
            <person name="Raley C."/>
            <person name="Miller M.E."/>
            <person name="Silverstein K.A.T."/>
            <person name="Henningsen E."/>
            <person name="Hirsch C.D."/>
            <person name="Visser B."/>
            <person name="Pretorius Z.A."/>
            <person name="Steffenson B.J."/>
            <person name="Schwessinger B."/>
            <person name="Dodds P.N."/>
            <person name="Figueroa M."/>
        </authorList>
    </citation>
    <scope>NUCLEOTIDE SEQUENCE [LARGE SCALE GENOMIC DNA]</scope>
    <source>
        <strain evidence="3 4">Ug99</strain>
    </source>
</reference>
<feature type="region of interest" description="Disordered" evidence="1">
    <location>
        <begin position="848"/>
        <end position="868"/>
    </location>
</feature>
<feature type="domain" description="DUF6589" evidence="2">
    <location>
        <begin position="364"/>
        <end position="755"/>
    </location>
</feature>
<feature type="region of interest" description="Disordered" evidence="1">
    <location>
        <begin position="1"/>
        <end position="24"/>
    </location>
</feature>
<evidence type="ECO:0000259" key="2">
    <source>
        <dbReference type="Pfam" id="PF20231"/>
    </source>
</evidence>
<gene>
    <name evidence="3" type="ORF">PGTUg99_020115</name>
</gene>
<dbReference type="Proteomes" id="UP000325313">
    <property type="component" value="Unassembled WGS sequence"/>
</dbReference>
<dbReference type="AlphaFoldDB" id="A0A5B0RJS7"/>